<evidence type="ECO:0000256" key="1">
    <source>
        <dbReference type="ARBA" id="ARBA00001933"/>
    </source>
</evidence>
<evidence type="ECO:0000313" key="6">
    <source>
        <dbReference type="Proteomes" id="UP000301309"/>
    </source>
</evidence>
<dbReference type="Proteomes" id="UP000301309">
    <property type="component" value="Unassembled WGS sequence"/>
</dbReference>
<accession>A0A4D4KZB5</accession>
<dbReference type="Pfam" id="PF03841">
    <property type="entry name" value="SelA"/>
    <property type="match status" value="1"/>
</dbReference>
<dbReference type="PANTHER" id="PTHR32328:SF0">
    <property type="entry name" value="L-SERYL-TRNA(SEC) SELENIUM TRANSFERASE"/>
    <property type="match status" value="1"/>
</dbReference>
<feature type="region of interest" description="Disordered" evidence="4">
    <location>
        <begin position="57"/>
        <end position="85"/>
    </location>
</feature>
<dbReference type="InterPro" id="IPR018319">
    <property type="entry name" value="SelA-like"/>
</dbReference>
<evidence type="ECO:0000256" key="4">
    <source>
        <dbReference type="SAM" id="MobiDB-lite"/>
    </source>
</evidence>
<evidence type="ECO:0000256" key="2">
    <source>
        <dbReference type="ARBA" id="ARBA00022898"/>
    </source>
</evidence>
<proteinExistence type="inferred from homology"/>
<dbReference type="Gene3D" id="3.40.640.10">
    <property type="entry name" value="Type I PLP-dependent aspartate aminotransferase-like (Major domain)"/>
    <property type="match status" value="1"/>
</dbReference>
<dbReference type="PANTHER" id="PTHR32328">
    <property type="entry name" value="L-SERYL-TRNA(SEC) SELENIUM TRANSFERASE"/>
    <property type="match status" value="1"/>
</dbReference>
<comment type="similarity">
    <text evidence="3">Belongs to the SelA family.</text>
</comment>
<keyword evidence="6" id="KW-1185">Reference proteome</keyword>
<protein>
    <submittedName>
        <fullName evidence="5">Uncharacterized protein</fullName>
    </submittedName>
</protein>
<name>A0A4D4KZB5_STRVO</name>
<keyword evidence="2" id="KW-0663">Pyridoxal phosphate</keyword>
<dbReference type="AlphaFoldDB" id="A0A4D4KZB5"/>
<comment type="cofactor">
    <cofactor evidence="1">
        <name>pyridoxal 5'-phosphate</name>
        <dbReference type="ChEBI" id="CHEBI:597326"/>
    </cofactor>
</comment>
<organism evidence="5 6">
    <name type="scientific">Streptomyces violaceusniger</name>
    <dbReference type="NCBI Taxonomy" id="68280"/>
    <lineage>
        <taxon>Bacteria</taxon>
        <taxon>Bacillati</taxon>
        <taxon>Actinomycetota</taxon>
        <taxon>Actinomycetes</taxon>
        <taxon>Kitasatosporales</taxon>
        <taxon>Streptomycetaceae</taxon>
        <taxon>Streptomyces</taxon>
        <taxon>Streptomyces violaceusniger group</taxon>
    </lineage>
</organism>
<dbReference type="EMBL" id="BJHW01000001">
    <property type="protein sequence ID" value="GDY51189.1"/>
    <property type="molecule type" value="Genomic_DNA"/>
</dbReference>
<evidence type="ECO:0000313" key="5">
    <source>
        <dbReference type="EMBL" id="GDY51189.1"/>
    </source>
</evidence>
<dbReference type="InterPro" id="IPR015421">
    <property type="entry name" value="PyrdxlP-dep_Trfase_major"/>
</dbReference>
<evidence type="ECO:0000256" key="3">
    <source>
        <dbReference type="ARBA" id="ARBA00044507"/>
    </source>
</evidence>
<sequence>MPSAAAAHVVNNGAAALVLVATALAAGKETVISRGEMVEIGDGFRLPDLLVSTGARLRSTSGSAARRPVTCPGRSPSTSAPPRCR</sequence>
<dbReference type="GO" id="GO:0004125">
    <property type="term" value="F:L-seryl-tRNA(Sec) selenium transferase activity"/>
    <property type="evidence" value="ECO:0007669"/>
    <property type="project" value="TreeGrafter"/>
</dbReference>
<reference evidence="5 6" key="1">
    <citation type="journal article" date="2020" name="Int. J. Syst. Evol. Microbiol.">
        <title>Reclassification of Streptomyces castelarensis and Streptomyces sporoclivatus as later heterotypic synonyms of Streptomyces antimycoticus.</title>
        <authorList>
            <person name="Komaki H."/>
            <person name="Tamura T."/>
        </authorList>
    </citation>
    <scope>NUCLEOTIDE SEQUENCE [LARGE SCALE GENOMIC DNA]</scope>
    <source>
        <strain evidence="5 6">NBRC 13459</strain>
    </source>
</reference>
<feature type="compositionally biased region" description="Polar residues" evidence="4">
    <location>
        <begin position="75"/>
        <end position="85"/>
    </location>
</feature>
<gene>
    <name evidence="5" type="ORF">SVIO_018120</name>
</gene>
<comment type="caution">
    <text evidence="5">The sequence shown here is derived from an EMBL/GenBank/DDBJ whole genome shotgun (WGS) entry which is preliminary data.</text>
</comment>